<dbReference type="PANTHER" id="PTHR11803">
    <property type="entry name" value="2-IMINOBUTANOATE/2-IMINOPROPANOATE DEAMINASE RIDA"/>
    <property type="match status" value="1"/>
</dbReference>
<comment type="similarity">
    <text evidence="1">Belongs to the RutC family.</text>
</comment>
<dbReference type="GO" id="GO:0005829">
    <property type="term" value="C:cytosol"/>
    <property type="evidence" value="ECO:0007669"/>
    <property type="project" value="TreeGrafter"/>
</dbReference>
<gene>
    <name evidence="2" type="ORF">SAMN05444158_6226</name>
</gene>
<dbReference type="RefSeq" id="WP_146690019.1">
    <property type="nucleotide sequence ID" value="NZ_LT629750.1"/>
</dbReference>
<dbReference type="InterPro" id="IPR006175">
    <property type="entry name" value="YjgF/YER057c/UK114"/>
</dbReference>
<dbReference type="SUPFAM" id="SSF55298">
    <property type="entry name" value="YjgF-like"/>
    <property type="match status" value="1"/>
</dbReference>
<dbReference type="Pfam" id="PF01042">
    <property type="entry name" value="Ribonuc_L-PSP"/>
    <property type="match status" value="1"/>
</dbReference>
<reference evidence="3" key="1">
    <citation type="submission" date="2016-10" db="EMBL/GenBank/DDBJ databases">
        <authorList>
            <person name="Varghese N."/>
            <person name="Submissions S."/>
        </authorList>
    </citation>
    <scope>NUCLEOTIDE SEQUENCE [LARGE SCALE GENOMIC DNA]</scope>
    <source>
        <strain evidence="3">GAS369</strain>
    </source>
</reference>
<dbReference type="EMBL" id="LT629750">
    <property type="protein sequence ID" value="SDT46226.1"/>
    <property type="molecule type" value="Genomic_DNA"/>
</dbReference>
<evidence type="ECO:0000256" key="1">
    <source>
        <dbReference type="ARBA" id="ARBA00010552"/>
    </source>
</evidence>
<dbReference type="CDD" id="cd00448">
    <property type="entry name" value="YjgF_YER057c_UK114_family"/>
    <property type="match status" value="1"/>
</dbReference>
<keyword evidence="3" id="KW-1185">Reference proteome</keyword>
<proteinExistence type="inferred from homology"/>
<dbReference type="GO" id="GO:0019239">
    <property type="term" value="F:deaminase activity"/>
    <property type="evidence" value="ECO:0007669"/>
    <property type="project" value="TreeGrafter"/>
</dbReference>
<dbReference type="Gene3D" id="3.30.1330.40">
    <property type="entry name" value="RutC-like"/>
    <property type="match status" value="1"/>
</dbReference>
<dbReference type="AlphaFoldDB" id="A0A1H2AL29"/>
<organism evidence="2 3">
    <name type="scientific">Bradyrhizobium canariense</name>
    <dbReference type="NCBI Taxonomy" id="255045"/>
    <lineage>
        <taxon>Bacteria</taxon>
        <taxon>Pseudomonadati</taxon>
        <taxon>Pseudomonadota</taxon>
        <taxon>Alphaproteobacteria</taxon>
        <taxon>Hyphomicrobiales</taxon>
        <taxon>Nitrobacteraceae</taxon>
        <taxon>Bradyrhizobium</taxon>
    </lineage>
</organism>
<dbReference type="PANTHER" id="PTHR11803:SF58">
    <property type="entry name" value="PROTEIN HMF1-RELATED"/>
    <property type="match status" value="1"/>
</dbReference>
<evidence type="ECO:0000313" key="3">
    <source>
        <dbReference type="Proteomes" id="UP000243904"/>
    </source>
</evidence>
<sequence length="134" mass="14664">MPKTYVTSAAAPTTGFTDLQKPPPIAQAIRFGNMLFVSGQGPLDPATKTVVEGDIEVQTRRTLDNLLSVLDAGGATLANVVNMRVILRDVADFPHFNEVFRTYFEHERVTRTCVGGTPHRKGVNVEIDCVAMFD</sequence>
<protein>
    <submittedName>
        <fullName evidence="2">Endoribonuclease L-PSP</fullName>
    </submittedName>
</protein>
<accession>A0A1H2AL29</accession>
<dbReference type="FunFam" id="3.30.1330.40:FF:000001">
    <property type="entry name" value="L-PSP family endoribonuclease"/>
    <property type="match status" value="1"/>
</dbReference>
<dbReference type="Proteomes" id="UP000243904">
    <property type="component" value="Chromosome I"/>
</dbReference>
<dbReference type="InterPro" id="IPR035959">
    <property type="entry name" value="RutC-like_sf"/>
</dbReference>
<evidence type="ECO:0000313" key="2">
    <source>
        <dbReference type="EMBL" id="SDT46226.1"/>
    </source>
</evidence>
<name>A0A1H2AL29_9BRAD</name>